<protein>
    <submittedName>
        <fullName evidence="2">Uncharacterized protein</fullName>
    </submittedName>
</protein>
<organism evidence="2 3">
    <name type="scientific">Acorus calamus</name>
    <name type="common">Sweet flag</name>
    <dbReference type="NCBI Taxonomy" id="4465"/>
    <lineage>
        <taxon>Eukaryota</taxon>
        <taxon>Viridiplantae</taxon>
        <taxon>Streptophyta</taxon>
        <taxon>Embryophyta</taxon>
        <taxon>Tracheophyta</taxon>
        <taxon>Spermatophyta</taxon>
        <taxon>Magnoliopsida</taxon>
        <taxon>Liliopsida</taxon>
        <taxon>Acoraceae</taxon>
        <taxon>Acorus</taxon>
    </lineage>
</organism>
<sequence>MSGIQEDRVSVYSSKDKNVFLLCLSLKDGCSVGIRLKMTQVCRYLHKWDLDAAMDIFSMCGCHLPQSDPIRYEVEADCKEDPEGLALTLAGKGAVSAALEVAESLALSLDLRRELQVLKEFPSLRDNNLILTYSAKAIAVSSNSPPWEPQTSVMGTRQKQKSRVGASSWSTFSNSLSNLQKVARRAFSWAPRDSGSKSAPKEVYRKRKSSGFTPTERVYRESMSGIQEDRVSVYSTEGQERLPFVSIAEGWVLSGDPIKDDAVRLSHRYESSPDVIPFKALLSLCSDELISSKGAIDLCVAQMKNVLSAQQLPLHASMEILGQAYYVTETFVHAKWAPLSPPSKMSGENWVANGEESGLVAGGKSIGSPASKHHHLQLLLQIDGDVDRRGDPHRRSAVAELMGRRSGRRRSPDRPPPMT</sequence>
<evidence type="ECO:0000313" key="2">
    <source>
        <dbReference type="EMBL" id="KAK1299464.1"/>
    </source>
</evidence>
<keyword evidence="3" id="KW-1185">Reference proteome</keyword>
<reference evidence="2" key="1">
    <citation type="journal article" date="2023" name="Nat. Commun.">
        <title>Diploid and tetraploid genomes of Acorus and the evolution of monocots.</title>
        <authorList>
            <person name="Ma L."/>
            <person name="Liu K.W."/>
            <person name="Li Z."/>
            <person name="Hsiao Y.Y."/>
            <person name="Qi Y."/>
            <person name="Fu T."/>
            <person name="Tang G.D."/>
            <person name="Zhang D."/>
            <person name="Sun W.H."/>
            <person name="Liu D.K."/>
            <person name="Li Y."/>
            <person name="Chen G.Z."/>
            <person name="Liu X.D."/>
            <person name="Liao X.Y."/>
            <person name="Jiang Y.T."/>
            <person name="Yu X."/>
            <person name="Hao Y."/>
            <person name="Huang J."/>
            <person name="Zhao X.W."/>
            <person name="Ke S."/>
            <person name="Chen Y.Y."/>
            <person name="Wu W.L."/>
            <person name="Hsu J.L."/>
            <person name="Lin Y.F."/>
            <person name="Huang M.D."/>
            <person name="Li C.Y."/>
            <person name="Huang L."/>
            <person name="Wang Z.W."/>
            <person name="Zhao X."/>
            <person name="Zhong W.Y."/>
            <person name="Peng D.H."/>
            <person name="Ahmad S."/>
            <person name="Lan S."/>
            <person name="Zhang J.S."/>
            <person name="Tsai W.C."/>
            <person name="Van de Peer Y."/>
            <person name="Liu Z.J."/>
        </authorList>
    </citation>
    <scope>NUCLEOTIDE SEQUENCE</scope>
    <source>
        <strain evidence="2">CP</strain>
    </source>
</reference>
<evidence type="ECO:0000313" key="3">
    <source>
        <dbReference type="Proteomes" id="UP001180020"/>
    </source>
</evidence>
<dbReference type="EMBL" id="JAUJYO010000014">
    <property type="protein sequence ID" value="KAK1299464.1"/>
    <property type="molecule type" value="Genomic_DNA"/>
</dbReference>
<dbReference type="PANTHER" id="PTHR35478:SF1">
    <property type="entry name" value="ZINC FINGER FYVE DOMAIN-CONTAINING PROTEIN 26"/>
    <property type="match status" value="1"/>
</dbReference>
<evidence type="ECO:0000256" key="1">
    <source>
        <dbReference type="SAM" id="MobiDB-lite"/>
    </source>
</evidence>
<dbReference type="Proteomes" id="UP001180020">
    <property type="component" value="Unassembled WGS sequence"/>
</dbReference>
<dbReference type="AlphaFoldDB" id="A0AAV9DEK0"/>
<name>A0AAV9DEK0_ACOCL</name>
<dbReference type="PANTHER" id="PTHR35478">
    <property type="entry name" value="ZINC FINGER FYVE DOMAIN PROTEIN"/>
    <property type="match status" value="1"/>
</dbReference>
<comment type="caution">
    <text evidence="2">The sequence shown here is derived from an EMBL/GenBank/DDBJ whole genome shotgun (WGS) entry which is preliminary data.</text>
</comment>
<reference evidence="2" key="2">
    <citation type="submission" date="2023-06" db="EMBL/GenBank/DDBJ databases">
        <authorList>
            <person name="Ma L."/>
            <person name="Liu K.-W."/>
            <person name="Li Z."/>
            <person name="Hsiao Y.-Y."/>
            <person name="Qi Y."/>
            <person name="Fu T."/>
            <person name="Tang G."/>
            <person name="Zhang D."/>
            <person name="Sun W.-H."/>
            <person name="Liu D.-K."/>
            <person name="Li Y."/>
            <person name="Chen G.-Z."/>
            <person name="Liu X.-D."/>
            <person name="Liao X.-Y."/>
            <person name="Jiang Y.-T."/>
            <person name="Yu X."/>
            <person name="Hao Y."/>
            <person name="Huang J."/>
            <person name="Zhao X.-W."/>
            <person name="Ke S."/>
            <person name="Chen Y.-Y."/>
            <person name="Wu W.-L."/>
            <person name="Hsu J.-L."/>
            <person name="Lin Y.-F."/>
            <person name="Huang M.-D."/>
            <person name="Li C.-Y."/>
            <person name="Huang L."/>
            <person name="Wang Z.-W."/>
            <person name="Zhao X."/>
            <person name="Zhong W.-Y."/>
            <person name="Peng D.-H."/>
            <person name="Ahmad S."/>
            <person name="Lan S."/>
            <person name="Zhang J.-S."/>
            <person name="Tsai W.-C."/>
            <person name="Van De Peer Y."/>
            <person name="Liu Z.-J."/>
        </authorList>
    </citation>
    <scope>NUCLEOTIDE SEQUENCE</scope>
    <source>
        <strain evidence="2">CP</strain>
        <tissue evidence="2">Leaves</tissue>
    </source>
</reference>
<feature type="region of interest" description="Disordered" evidence="1">
    <location>
        <begin position="386"/>
        <end position="419"/>
    </location>
</feature>
<gene>
    <name evidence="2" type="ORF">QJS10_CPB14g00983</name>
</gene>
<proteinExistence type="predicted"/>
<accession>A0AAV9DEK0</accession>